<reference evidence="3 4" key="1">
    <citation type="submission" date="2019-01" db="EMBL/GenBank/DDBJ databases">
        <title>Egibacter rhizosphaerae EGI 80759T.</title>
        <authorList>
            <person name="Chen D.-D."/>
            <person name="Tian Y."/>
            <person name="Jiao J.-Y."/>
            <person name="Zhang X.-T."/>
            <person name="Zhang Y.-G."/>
            <person name="Zhang Y."/>
            <person name="Xiao M."/>
            <person name="Shu W.-S."/>
            <person name="Li W.-J."/>
        </authorList>
    </citation>
    <scope>NUCLEOTIDE SEQUENCE [LARGE SCALE GENOMIC DNA]</scope>
    <source>
        <strain evidence="3 4">EGI 80759</strain>
    </source>
</reference>
<protein>
    <submittedName>
        <fullName evidence="3">TAXI family TRAP transporter solute-binding subunit</fullName>
    </submittedName>
</protein>
<gene>
    <name evidence="3" type="ORF">ER308_07515</name>
</gene>
<dbReference type="OrthoDB" id="5582316at2"/>
<dbReference type="Pfam" id="PF16868">
    <property type="entry name" value="NMT1_3"/>
    <property type="match status" value="1"/>
</dbReference>
<evidence type="ECO:0000313" key="4">
    <source>
        <dbReference type="Proteomes" id="UP000291469"/>
    </source>
</evidence>
<dbReference type="AlphaFoldDB" id="A0A411YDV0"/>
<organism evidence="3 4">
    <name type="scientific">Egibacter rhizosphaerae</name>
    <dbReference type="NCBI Taxonomy" id="1670831"/>
    <lineage>
        <taxon>Bacteria</taxon>
        <taxon>Bacillati</taxon>
        <taxon>Actinomycetota</taxon>
        <taxon>Nitriliruptoria</taxon>
        <taxon>Egibacterales</taxon>
        <taxon>Egibacteraceae</taxon>
        <taxon>Egibacter</taxon>
    </lineage>
</organism>
<dbReference type="RefSeq" id="WP_131154411.1">
    <property type="nucleotide sequence ID" value="NZ_CP036402.1"/>
</dbReference>
<dbReference type="PANTHER" id="PTHR42941">
    <property type="entry name" value="SLL1037 PROTEIN"/>
    <property type="match status" value="1"/>
</dbReference>
<evidence type="ECO:0000313" key="3">
    <source>
        <dbReference type="EMBL" id="QBI19414.1"/>
    </source>
</evidence>
<accession>A0A411YDV0</accession>
<sequence length="381" mass="40579">MTTHRVRGRTLAMLIALLAIVALTLAACEEADEDVADVDDEPDEEPDEPDDDEPDDDEPDDDEPDDDEPDDEEPDDEEPDDEEPAADEAHLTLGTGSTGGTYYPLGGAIAGVWSTEIDGVNVSTQATGASVENARLITAGELDVGMAVNGVAADAYAGEGEFEGEDHDFNIVGNVYGEVMQVVAREDSGIETIADMEGQRVDLGPPGSGTEVLARDLLEFHDIDPEDDIEAFGDTFGDAADNLRDGQIDAAFAILALPAASIEEAATATDLNLVSIEGDPLDAALDADPTLSTLEVEPETYPDQEEPATFVTNWATMYAPSDMDEDLVYDLTRVLYDEREQIAEAHAVGEQIQIDTAVDGEGGIPLHPGAEAYYEEQDALD</sequence>
<dbReference type="SUPFAM" id="SSF53850">
    <property type="entry name" value="Periplasmic binding protein-like II"/>
    <property type="match status" value="1"/>
</dbReference>
<feature type="chain" id="PRO_5039429229" evidence="2">
    <location>
        <begin position="27"/>
        <end position="381"/>
    </location>
</feature>
<dbReference type="PANTHER" id="PTHR42941:SF1">
    <property type="entry name" value="SLL1037 PROTEIN"/>
    <property type="match status" value="1"/>
</dbReference>
<evidence type="ECO:0000256" key="1">
    <source>
        <dbReference type="SAM" id="MobiDB-lite"/>
    </source>
</evidence>
<proteinExistence type="predicted"/>
<dbReference type="Gene3D" id="3.40.190.10">
    <property type="entry name" value="Periplasmic binding protein-like II"/>
    <property type="match status" value="2"/>
</dbReference>
<dbReference type="NCBIfam" id="TIGR02122">
    <property type="entry name" value="TRAP_TAXI"/>
    <property type="match status" value="1"/>
</dbReference>
<dbReference type="KEGG" id="erz:ER308_07515"/>
<evidence type="ECO:0000256" key="2">
    <source>
        <dbReference type="SAM" id="SignalP"/>
    </source>
</evidence>
<dbReference type="EMBL" id="CP036402">
    <property type="protein sequence ID" value="QBI19414.1"/>
    <property type="molecule type" value="Genomic_DNA"/>
</dbReference>
<dbReference type="CDD" id="cd13520">
    <property type="entry name" value="PBP2_TAXI_TRAP"/>
    <property type="match status" value="1"/>
</dbReference>
<feature type="signal peptide" evidence="2">
    <location>
        <begin position="1"/>
        <end position="26"/>
    </location>
</feature>
<dbReference type="PROSITE" id="PS51257">
    <property type="entry name" value="PROKAR_LIPOPROTEIN"/>
    <property type="match status" value="1"/>
</dbReference>
<name>A0A411YDV0_9ACTN</name>
<feature type="region of interest" description="Disordered" evidence="1">
    <location>
        <begin position="32"/>
        <end position="86"/>
    </location>
</feature>
<dbReference type="InterPro" id="IPR011852">
    <property type="entry name" value="TRAP_TAXI"/>
</dbReference>
<keyword evidence="2" id="KW-0732">Signal</keyword>
<keyword evidence="4" id="KW-1185">Reference proteome</keyword>
<dbReference type="Proteomes" id="UP000291469">
    <property type="component" value="Chromosome"/>
</dbReference>